<dbReference type="SUPFAM" id="SSF46785">
    <property type="entry name" value="Winged helix' DNA-binding domain"/>
    <property type="match status" value="2"/>
</dbReference>
<dbReference type="GO" id="GO:0005654">
    <property type="term" value="C:nucleoplasm"/>
    <property type="evidence" value="ECO:0007669"/>
    <property type="project" value="UniProtKB-ARBA"/>
</dbReference>
<dbReference type="InterPro" id="IPR007832">
    <property type="entry name" value="RNA_pol_Rpc34"/>
</dbReference>
<comment type="subcellular location">
    <subcellularLocation>
        <location evidence="1">Nucleus</location>
    </subcellularLocation>
</comment>
<dbReference type="GO" id="GO:0005666">
    <property type="term" value="C:RNA polymerase III complex"/>
    <property type="evidence" value="ECO:0007669"/>
    <property type="project" value="InterPro"/>
</dbReference>
<dbReference type="InterPro" id="IPR036388">
    <property type="entry name" value="WH-like_DNA-bd_sf"/>
</dbReference>
<sequence length="227" mass="25191">MASSSAAKDTEAALGPVEERILELCRTYPKGISDKIIQNDNPELEQKERVQAVNNLLAAGHIDLFKQGSELIYRLKGTSRARGGDAEEKIVYGIIEEAGNKGIWIRDIRFKSNLGMTQLNKLLKTMEGKKLIKSVTSVAASRKKVYMLYDIEPDQSVTGGAWYSDQDFESEFVEVLNQQCYKFLQQRAEQAAASSDGPMAVRNLSCASSKEIAQYISELGISKVRTT</sequence>
<dbReference type="InterPro" id="IPR036390">
    <property type="entry name" value="WH_DNA-bd_sf"/>
</dbReference>
<evidence type="ECO:0000256" key="3">
    <source>
        <dbReference type="ARBA" id="ARBA00022478"/>
    </source>
</evidence>
<dbReference type="OrthoDB" id="613763at2759"/>
<evidence type="ECO:0000256" key="1">
    <source>
        <dbReference type="ARBA" id="ARBA00004123"/>
    </source>
</evidence>
<organism evidence="7 8">
    <name type="scientific">Amphibalanus amphitrite</name>
    <name type="common">Striped barnacle</name>
    <name type="synonym">Balanus amphitrite</name>
    <dbReference type="NCBI Taxonomy" id="1232801"/>
    <lineage>
        <taxon>Eukaryota</taxon>
        <taxon>Metazoa</taxon>
        <taxon>Ecdysozoa</taxon>
        <taxon>Arthropoda</taxon>
        <taxon>Crustacea</taxon>
        <taxon>Multicrustacea</taxon>
        <taxon>Cirripedia</taxon>
        <taxon>Thoracica</taxon>
        <taxon>Thoracicalcarea</taxon>
        <taxon>Balanomorpha</taxon>
        <taxon>Balanoidea</taxon>
        <taxon>Balanidae</taxon>
        <taxon>Amphibalaninae</taxon>
        <taxon>Amphibalanus</taxon>
    </lineage>
</organism>
<reference evidence="7 8" key="1">
    <citation type="submission" date="2019-07" db="EMBL/GenBank/DDBJ databases">
        <title>Draft genome assembly of a fouling barnacle, Amphibalanus amphitrite (Darwin, 1854): The first reference genome for Thecostraca.</title>
        <authorList>
            <person name="Kim W."/>
        </authorList>
    </citation>
    <scope>NUCLEOTIDE SEQUENCE [LARGE SCALE GENOMIC DNA]</scope>
    <source>
        <strain evidence="7">SNU_AA5</strain>
        <tissue evidence="7">Soma without cirri and trophi</tissue>
    </source>
</reference>
<dbReference type="PANTHER" id="PTHR12780">
    <property type="entry name" value="RNA POLYMERASE III DNA DIRECTED , 39KD SUBUNIT-RELATED"/>
    <property type="match status" value="1"/>
</dbReference>
<evidence type="ECO:0000256" key="4">
    <source>
        <dbReference type="ARBA" id="ARBA00023163"/>
    </source>
</evidence>
<dbReference type="InterPro" id="IPR016049">
    <property type="entry name" value="RNA_pol_Rpc34-like"/>
</dbReference>
<keyword evidence="4" id="KW-0804">Transcription</keyword>
<proteinExistence type="inferred from homology"/>
<keyword evidence="5" id="KW-0539">Nucleus</keyword>
<evidence type="ECO:0000313" key="8">
    <source>
        <dbReference type="Proteomes" id="UP000440578"/>
    </source>
</evidence>
<dbReference type="GO" id="GO:0006383">
    <property type="term" value="P:transcription by RNA polymerase III"/>
    <property type="evidence" value="ECO:0007669"/>
    <property type="project" value="InterPro"/>
</dbReference>
<protein>
    <submittedName>
        <fullName evidence="7">DNA-directed RNA polymerase III subunit RPC6</fullName>
    </submittedName>
</protein>
<evidence type="ECO:0000256" key="2">
    <source>
        <dbReference type="ARBA" id="ARBA00011038"/>
    </source>
</evidence>
<gene>
    <name evidence="7" type="primary">POLR3F_0</name>
    <name evidence="7" type="ORF">FJT64_011085</name>
</gene>
<evidence type="ECO:0000313" key="7">
    <source>
        <dbReference type="EMBL" id="KAF0290696.1"/>
    </source>
</evidence>
<dbReference type="PIRSF" id="PIRSF028763">
    <property type="entry name" value="RNA_pol_Rpc34"/>
    <property type="match status" value="1"/>
</dbReference>
<dbReference type="Proteomes" id="UP000440578">
    <property type="component" value="Unassembled WGS sequence"/>
</dbReference>
<dbReference type="AlphaFoldDB" id="A0A6A4V7Y1"/>
<dbReference type="GO" id="GO:0005737">
    <property type="term" value="C:cytoplasm"/>
    <property type="evidence" value="ECO:0007669"/>
    <property type="project" value="UniProtKB-ARBA"/>
</dbReference>
<dbReference type="Gene3D" id="1.10.10.10">
    <property type="entry name" value="Winged helix-like DNA-binding domain superfamily/Winged helix DNA-binding domain"/>
    <property type="match status" value="2"/>
</dbReference>
<keyword evidence="8" id="KW-1185">Reference proteome</keyword>
<accession>A0A6A4V7Y1</accession>
<dbReference type="FunFam" id="1.10.10.10:FF:000237">
    <property type="entry name" value="DNA-directed RNA polymerase III subunit RPC6"/>
    <property type="match status" value="1"/>
</dbReference>
<dbReference type="Pfam" id="PF05158">
    <property type="entry name" value="RNA_pol_Rpc34"/>
    <property type="match status" value="1"/>
</dbReference>
<comment type="caution">
    <text evidence="7">The sequence shown here is derived from an EMBL/GenBank/DDBJ whole genome shotgun (WGS) entry which is preliminary data.</text>
</comment>
<keyword evidence="3 7" id="KW-0240">DNA-directed RNA polymerase</keyword>
<comment type="similarity">
    <text evidence="2">Belongs to the eukaryotic RPC34/RPC39 RNA polymerase subunit family.</text>
</comment>
<dbReference type="EMBL" id="VIIS01001934">
    <property type="protein sequence ID" value="KAF0290696.1"/>
    <property type="molecule type" value="Genomic_DNA"/>
</dbReference>
<evidence type="ECO:0000256" key="6">
    <source>
        <dbReference type="ARBA" id="ARBA00055148"/>
    </source>
</evidence>
<evidence type="ECO:0000256" key="5">
    <source>
        <dbReference type="ARBA" id="ARBA00023242"/>
    </source>
</evidence>
<dbReference type="FunFam" id="1.10.10.10:FF:000116">
    <property type="entry name" value="DNA-directed RNA polymerase III subunit RPC6"/>
    <property type="match status" value="1"/>
</dbReference>
<comment type="function">
    <text evidence="6">DNA-dependent RNA polymerase catalyzes the transcription of DNA into RNA using the four ribonucleoside triphosphates as substrates. Specific peripheric component of RNA polymerase III which synthesizes small RNAs, such as 5S rRNA and tRNAs.</text>
</comment>
<name>A0A6A4V7Y1_AMPAM</name>